<protein>
    <submittedName>
        <fullName evidence="1">Uncharacterized protein</fullName>
    </submittedName>
</protein>
<organism evidence="1 2">
    <name type="scientific">Pisum sativum</name>
    <name type="common">Garden pea</name>
    <name type="synonym">Lathyrus oleraceus</name>
    <dbReference type="NCBI Taxonomy" id="3888"/>
    <lineage>
        <taxon>Eukaryota</taxon>
        <taxon>Viridiplantae</taxon>
        <taxon>Streptophyta</taxon>
        <taxon>Embryophyta</taxon>
        <taxon>Tracheophyta</taxon>
        <taxon>Spermatophyta</taxon>
        <taxon>Magnoliopsida</taxon>
        <taxon>eudicotyledons</taxon>
        <taxon>Gunneridae</taxon>
        <taxon>Pentapetalae</taxon>
        <taxon>rosids</taxon>
        <taxon>fabids</taxon>
        <taxon>Fabales</taxon>
        <taxon>Fabaceae</taxon>
        <taxon>Papilionoideae</taxon>
        <taxon>50 kb inversion clade</taxon>
        <taxon>NPAAA clade</taxon>
        <taxon>Hologalegina</taxon>
        <taxon>IRL clade</taxon>
        <taxon>Fabeae</taxon>
        <taxon>Lathyrus</taxon>
    </lineage>
</organism>
<dbReference type="Gramene" id="Psat05G0195600-T1">
    <property type="protein sequence ID" value="KAI5404990.1"/>
    <property type="gene ID" value="KIW84_051956"/>
</dbReference>
<proteinExistence type="predicted"/>
<dbReference type="Proteomes" id="UP001058974">
    <property type="component" value="Chromosome 5"/>
</dbReference>
<sequence length="117" mass="13417">MEVSGNAIYSLKEKLKFLKGGLRVWNNEVFRFLDLGVKEAIKELNVLDFEVENEGSVDVEEMALKRPLTTNRMLEEVDRVLIEVSFLLEDLKAVVWEGSRDKSPGPDGFNLSFFKSY</sequence>
<accession>A0A9D5AGQ5</accession>
<evidence type="ECO:0000313" key="2">
    <source>
        <dbReference type="Proteomes" id="UP001058974"/>
    </source>
</evidence>
<comment type="caution">
    <text evidence="1">The sequence shown here is derived from an EMBL/GenBank/DDBJ whole genome shotgun (WGS) entry which is preliminary data.</text>
</comment>
<gene>
    <name evidence="1" type="ORF">KIW84_051956</name>
</gene>
<dbReference type="AlphaFoldDB" id="A0A9D5AGQ5"/>
<evidence type="ECO:0000313" key="1">
    <source>
        <dbReference type="EMBL" id="KAI5404990.1"/>
    </source>
</evidence>
<reference evidence="1 2" key="1">
    <citation type="journal article" date="2022" name="Nat. Genet.">
        <title>Improved pea reference genome and pan-genome highlight genomic features and evolutionary characteristics.</title>
        <authorList>
            <person name="Yang T."/>
            <person name="Liu R."/>
            <person name="Luo Y."/>
            <person name="Hu S."/>
            <person name="Wang D."/>
            <person name="Wang C."/>
            <person name="Pandey M.K."/>
            <person name="Ge S."/>
            <person name="Xu Q."/>
            <person name="Li N."/>
            <person name="Li G."/>
            <person name="Huang Y."/>
            <person name="Saxena R.K."/>
            <person name="Ji Y."/>
            <person name="Li M."/>
            <person name="Yan X."/>
            <person name="He Y."/>
            <person name="Liu Y."/>
            <person name="Wang X."/>
            <person name="Xiang C."/>
            <person name="Varshney R.K."/>
            <person name="Ding H."/>
            <person name="Gao S."/>
            <person name="Zong X."/>
        </authorList>
    </citation>
    <scope>NUCLEOTIDE SEQUENCE [LARGE SCALE GENOMIC DNA]</scope>
    <source>
        <strain evidence="1 2">cv. Zhongwan 6</strain>
    </source>
</reference>
<dbReference type="EMBL" id="JAMSHJ010000005">
    <property type="protein sequence ID" value="KAI5404990.1"/>
    <property type="molecule type" value="Genomic_DNA"/>
</dbReference>
<keyword evidence="2" id="KW-1185">Reference proteome</keyword>
<name>A0A9D5AGQ5_PEA</name>